<dbReference type="InterPro" id="IPR050309">
    <property type="entry name" value="Type-B_Carboxylest/Lipase"/>
</dbReference>
<gene>
    <name evidence="5" type="ORF">HNR73_003418</name>
</gene>
<dbReference type="Gene3D" id="3.40.50.1820">
    <property type="entry name" value="alpha/beta hydrolase"/>
    <property type="match status" value="1"/>
</dbReference>
<keyword evidence="6" id="KW-1185">Reference proteome</keyword>
<dbReference type="InterPro" id="IPR002018">
    <property type="entry name" value="CarbesteraseB"/>
</dbReference>
<evidence type="ECO:0000259" key="4">
    <source>
        <dbReference type="Pfam" id="PF00135"/>
    </source>
</evidence>
<accession>A0A841FI64</accession>
<dbReference type="InterPro" id="IPR029058">
    <property type="entry name" value="AB_hydrolase_fold"/>
</dbReference>
<protein>
    <recommendedName>
        <fullName evidence="3">Carboxylic ester hydrolase</fullName>
        <ecNumber evidence="3">3.1.1.-</ecNumber>
    </recommendedName>
</protein>
<reference evidence="5 6" key="1">
    <citation type="submission" date="2020-08" db="EMBL/GenBank/DDBJ databases">
        <title>Genomic Encyclopedia of Type Strains, Phase IV (KMG-IV): sequencing the most valuable type-strain genomes for metagenomic binning, comparative biology and taxonomic classification.</title>
        <authorList>
            <person name="Goeker M."/>
        </authorList>
    </citation>
    <scope>NUCLEOTIDE SEQUENCE [LARGE SCALE GENOMIC DNA]</scope>
    <source>
        <strain evidence="5 6">YIM 65646</strain>
    </source>
</reference>
<comment type="similarity">
    <text evidence="1 3">Belongs to the type-B carboxylesterase/lipase family.</text>
</comment>
<evidence type="ECO:0000256" key="2">
    <source>
        <dbReference type="ARBA" id="ARBA00022801"/>
    </source>
</evidence>
<comment type="caution">
    <text evidence="5">The sequence shown here is derived from an EMBL/GenBank/DDBJ whole genome shotgun (WGS) entry which is preliminary data.</text>
</comment>
<dbReference type="PANTHER" id="PTHR11559">
    <property type="entry name" value="CARBOXYLESTERASE"/>
    <property type="match status" value="1"/>
</dbReference>
<sequence length="486" mass="50454">MLDFTTTSGRVRGREAAPGVTAALGIPYAAAPFGAFRFLAPRRPGSWDGVREANAFGPISPQSAALPGAPAWAPGDVDILTVNVWTPGGPNDGMPVVVWIHGGAYTFGSSAQPDFDGTALARLGIVVVTLNYRLGFEGFGHVSGGLHPDNRGLLDQVAALTWVHANIAAFGGDPGNVTVAGQSSGAASAAALAVMPAARGLFGRAILHSVASPFYETVLARETARLVAASAGVTAEAKSLLAAPPETLVAAGDRVAASYREDPGSGWRHYDPVLYAPIVDDATMPVDPLSGIADADVGLLVCSTADEYWLLHAVGSAKDVTTDDGLASFVKDYGLPGDIVDGYRAFLPGADVRDIYLAIYGDQLFGEYGARLAAGAKRAHLARFERRREGVRPWHCADVPFAFGTIGDPALDFLIGGPPDDADRDLSARMTRAWADFAATGDPGWDPVGADGGPVRLWHSGSGPDLGEAAPTRRLWSGVGFAAARS</sequence>
<evidence type="ECO:0000256" key="1">
    <source>
        <dbReference type="ARBA" id="ARBA00005964"/>
    </source>
</evidence>
<evidence type="ECO:0000313" key="6">
    <source>
        <dbReference type="Proteomes" id="UP000548476"/>
    </source>
</evidence>
<proteinExistence type="inferred from homology"/>
<dbReference type="PROSITE" id="PS00122">
    <property type="entry name" value="CARBOXYLESTERASE_B_1"/>
    <property type="match status" value="1"/>
</dbReference>
<dbReference type="AlphaFoldDB" id="A0A841FI64"/>
<dbReference type="GO" id="GO:0016787">
    <property type="term" value="F:hydrolase activity"/>
    <property type="evidence" value="ECO:0007669"/>
    <property type="project" value="UniProtKB-KW"/>
</dbReference>
<evidence type="ECO:0000256" key="3">
    <source>
        <dbReference type="RuleBase" id="RU361235"/>
    </source>
</evidence>
<dbReference type="SUPFAM" id="SSF53474">
    <property type="entry name" value="alpha/beta-Hydrolases"/>
    <property type="match status" value="1"/>
</dbReference>
<dbReference type="Proteomes" id="UP000548476">
    <property type="component" value="Unassembled WGS sequence"/>
</dbReference>
<name>A0A841FI64_9ACTN</name>
<dbReference type="EMBL" id="JACHGT010000007">
    <property type="protein sequence ID" value="MBB6035554.1"/>
    <property type="molecule type" value="Genomic_DNA"/>
</dbReference>
<evidence type="ECO:0000313" key="5">
    <source>
        <dbReference type="EMBL" id="MBB6035554.1"/>
    </source>
</evidence>
<dbReference type="RefSeq" id="WP_184788435.1">
    <property type="nucleotide sequence ID" value="NZ_BONT01000083.1"/>
</dbReference>
<dbReference type="InterPro" id="IPR019826">
    <property type="entry name" value="Carboxylesterase_B_AS"/>
</dbReference>
<keyword evidence="2 3" id="KW-0378">Hydrolase</keyword>
<dbReference type="Pfam" id="PF00135">
    <property type="entry name" value="COesterase"/>
    <property type="match status" value="1"/>
</dbReference>
<organism evidence="5 6">
    <name type="scientific">Phytomonospora endophytica</name>
    <dbReference type="NCBI Taxonomy" id="714109"/>
    <lineage>
        <taxon>Bacteria</taxon>
        <taxon>Bacillati</taxon>
        <taxon>Actinomycetota</taxon>
        <taxon>Actinomycetes</taxon>
        <taxon>Micromonosporales</taxon>
        <taxon>Micromonosporaceae</taxon>
        <taxon>Phytomonospora</taxon>
    </lineage>
</organism>
<dbReference type="EC" id="3.1.1.-" evidence="3"/>
<feature type="domain" description="Carboxylesterase type B" evidence="4">
    <location>
        <begin position="5"/>
        <end position="316"/>
    </location>
</feature>